<dbReference type="GO" id="GO:0008233">
    <property type="term" value="F:peptidase activity"/>
    <property type="evidence" value="ECO:0007669"/>
    <property type="project" value="UniProtKB-KW"/>
</dbReference>
<name>A0A7W7GNY9_9MICC</name>
<keyword evidence="3" id="KW-0326">Glycosidase</keyword>
<dbReference type="InterPro" id="IPR006286">
    <property type="entry name" value="C56_PfpI-like"/>
</dbReference>
<dbReference type="CDD" id="cd03134">
    <property type="entry name" value="GATase1_PfpI_like"/>
    <property type="match status" value="1"/>
</dbReference>
<proteinExistence type="inferred from homology"/>
<sequence>MQNTADLTGKTVAFVATRGVEQVELTSPWQAVTQAGATPRLVSVQAESITAMQGDWEHGDTFPVDVAAAEADAGDFDALVLPGGTLNADALRVDESVRAFVRDFVDQGKPIAAICHAPWTLIDADLVSGRTMTSYVSVRRDLENAGAVWKDEQVVVDGQLITSRSPEDLDAFNAALVEKLAEG</sequence>
<evidence type="ECO:0000256" key="1">
    <source>
        <dbReference type="ARBA" id="ARBA00008542"/>
    </source>
</evidence>
<dbReference type="PANTHER" id="PTHR42733:SF12">
    <property type="entry name" value="PROTEINASE"/>
    <property type="match status" value="1"/>
</dbReference>
<protein>
    <submittedName>
        <fullName evidence="3">Protease I</fullName>
        <ecNumber evidence="3">3.2.-.-</ecNumber>
    </submittedName>
</protein>
<dbReference type="Proteomes" id="UP000540191">
    <property type="component" value="Unassembled WGS sequence"/>
</dbReference>
<dbReference type="RefSeq" id="WP_184241372.1">
    <property type="nucleotide sequence ID" value="NZ_JACHNA010000001.1"/>
</dbReference>
<evidence type="ECO:0000313" key="4">
    <source>
        <dbReference type="Proteomes" id="UP000540191"/>
    </source>
</evidence>
<dbReference type="InterPro" id="IPR029062">
    <property type="entry name" value="Class_I_gatase-like"/>
</dbReference>
<dbReference type="InterPro" id="IPR002818">
    <property type="entry name" value="DJ-1/PfpI"/>
</dbReference>
<evidence type="ECO:0000313" key="3">
    <source>
        <dbReference type="EMBL" id="MBB4735643.1"/>
    </source>
</evidence>
<feature type="domain" description="DJ-1/PfpI" evidence="2">
    <location>
        <begin position="10"/>
        <end position="178"/>
    </location>
</feature>
<dbReference type="SUPFAM" id="SSF52317">
    <property type="entry name" value="Class I glutamine amidotransferase-like"/>
    <property type="match status" value="1"/>
</dbReference>
<dbReference type="GO" id="GO:0016798">
    <property type="term" value="F:hydrolase activity, acting on glycosyl bonds"/>
    <property type="evidence" value="ECO:0007669"/>
    <property type="project" value="UniProtKB-KW"/>
</dbReference>
<dbReference type="EMBL" id="JACHNA010000001">
    <property type="protein sequence ID" value="MBB4735643.1"/>
    <property type="molecule type" value="Genomic_DNA"/>
</dbReference>
<keyword evidence="3" id="KW-0645">Protease</keyword>
<dbReference type="GO" id="GO:0006508">
    <property type="term" value="P:proteolysis"/>
    <property type="evidence" value="ECO:0007669"/>
    <property type="project" value="UniProtKB-KW"/>
</dbReference>
<dbReference type="EC" id="3.2.-.-" evidence="3"/>
<dbReference type="PANTHER" id="PTHR42733">
    <property type="entry name" value="DJ-1 PROTEIN"/>
    <property type="match status" value="1"/>
</dbReference>
<dbReference type="AlphaFoldDB" id="A0A7W7GNY9"/>
<comment type="similarity">
    <text evidence="1">Belongs to the peptidase C56 family.</text>
</comment>
<reference evidence="3 4" key="1">
    <citation type="submission" date="2020-08" db="EMBL/GenBank/DDBJ databases">
        <title>Sequencing the genomes of 1000 actinobacteria strains.</title>
        <authorList>
            <person name="Klenk H.-P."/>
        </authorList>
    </citation>
    <scope>NUCLEOTIDE SEQUENCE [LARGE SCALE GENOMIC DNA]</scope>
    <source>
        <strain evidence="3 4">DSM 23974</strain>
    </source>
</reference>
<dbReference type="PROSITE" id="PS51276">
    <property type="entry name" value="PEPTIDASE_C56_PFPI"/>
    <property type="match status" value="1"/>
</dbReference>
<dbReference type="Pfam" id="PF01965">
    <property type="entry name" value="DJ-1_PfpI"/>
    <property type="match status" value="1"/>
</dbReference>
<keyword evidence="4" id="KW-1185">Reference proteome</keyword>
<keyword evidence="3" id="KW-0378">Hydrolase</keyword>
<gene>
    <name evidence="3" type="ORF">HDA30_001151</name>
</gene>
<accession>A0A7W7GNY9</accession>
<evidence type="ECO:0000259" key="2">
    <source>
        <dbReference type="Pfam" id="PF01965"/>
    </source>
</evidence>
<dbReference type="NCBIfam" id="TIGR01382">
    <property type="entry name" value="PfpI"/>
    <property type="match status" value="1"/>
</dbReference>
<comment type="caution">
    <text evidence="3">The sequence shown here is derived from an EMBL/GenBank/DDBJ whole genome shotgun (WGS) entry which is preliminary data.</text>
</comment>
<dbReference type="Gene3D" id="3.40.50.880">
    <property type="match status" value="1"/>
</dbReference>
<organism evidence="3 4">
    <name type="scientific">Micrococcus cohnii</name>
    <dbReference type="NCBI Taxonomy" id="993416"/>
    <lineage>
        <taxon>Bacteria</taxon>
        <taxon>Bacillati</taxon>
        <taxon>Actinomycetota</taxon>
        <taxon>Actinomycetes</taxon>
        <taxon>Micrococcales</taxon>
        <taxon>Micrococcaceae</taxon>
        <taxon>Micrococcus</taxon>
    </lineage>
</organism>